<evidence type="ECO:0000313" key="3">
    <source>
        <dbReference type="Proteomes" id="UP000256763"/>
    </source>
</evidence>
<accession>A0A3E0WUQ3</accession>
<evidence type="ECO:0000313" key="2">
    <source>
        <dbReference type="EMBL" id="RFA36119.1"/>
    </source>
</evidence>
<protein>
    <recommendedName>
        <fullName evidence="4">Transglycosylase SLT domain-containing protein</fullName>
    </recommendedName>
</protein>
<keyword evidence="3" id="KW-1185">Reference proteome</keyword>
<sequence length="383" mass="43361">MVVPMSAFLHRLFLFLYRPRFVVFSLLSVMLYAAPASAAAEPESNWLNVVRKTPYWASQGVAENLATIRSWVLLGEGYCGESRRHLLFDHRARFLAYIDDADSREATIDRLNDTRQRLVQQERAAYWSRGSANSRGYPLALACHQPDADMAVAIARLTGATDEYRIWGTWDGIRVGEPDSQVSLVELFRIVYEHRKAQGRFTFPDGVMPTFLGKTIIESGGQKDALSPQAARGIMQLRPEVLDDCEIPERYRLHRIAQVDCALRLVEQNHRNLREPFMAVFGAMATEKREQLYGFLLTQSYQIGVGRTIELLEDDELGRAARYFAANDQNFSAGDIQVGLIFHNMGRRDIGLRTLYYVTDARIAREALCASAAMKDDPWCAAP</sequence>
<dbReference type="AlphaFoldDB" id="A0A3E0WUQ3"/>
<evidence type="ECO:0008006" key="4">
    <source>
        <dbReference type="Google" id="ProtNLM"/>
    </source>
</evidence>
<feature type="chain" id="PRO_5017792169" description="Transglycosylase SLT domain-containing protein" evidence="1">
    <location>
        <begin position="39"/>
        <end position="383"/>
    </location>
</feature>
<dbReference type="Proteomes" id="UP000256763">
    <property type="component" value="Unassembled WGS sequence"/>
</dbReference>
<gene>
    <name evidence="2" type="ORF">CAL65_11735</name>
</gene>
<feature type="signal peptide" evidence="1">
    <location>
        <begin position="1"/>
        <end position="38"/>
    </location>
</feature>
<name>A0A3E0WUQ3_9GAMM</name>
<comment type="caution">
    <text evidence="2">The sequence shown here is derived from an EMBL/GenBank/DDBJ whole genome shotgun (WGS) entry which is preliminary data.</text>
</comment>
<dbReference type="EMBL" id="NFZW01000010">
    <property type="protein sequence ID" value="RFA36119.1"/>
    <property type="molecule type" value="Genomic_DNA"/>
</dbReference>
<organism evidence="2 3">
    <name type="scientific">Alkalilimnicola ehrlichii</name>
    <dbReference type="NCBI Taxonomy" id="351052"/>
    <lineage>
        <taxon>Bacteria</taxon>
        <taxon>Pseudomonadati</taxon>
        <taxon>Pseudomonadota</taxon>
        <taxon>Gammaproteobacteria</taxon>
        <taxon>Chromatiales</taxon>
        <taxon>Ectothiorhodospiraceae</taxon>
        <taxon>Alkalilimnicola</taxon>
    </lineage>
</organism>
<reference evidence="3" key="1">
    <citation type="submission" date="2017-05" db="EMBL/GenBank/DDBJ databases">
        <authorList>
            <person name="Sharma S."/>
            <person name="Sidhu C."/>
            <person name="Pinnaka A.K."/>
        </authorList>
    </citation>
    <scope>NUCLEOTIDE SEQUENCE [LARGE SCALE GENOMIC DNA]</scope>
    <source>
        <strain evidence="3">AK93</strain>
    </source>
</reference>
<proteinExistence type="predicted"/>
<evidence type="ECO:0000256" key="1">
    <source>
        <dbReference type="SAM" id="SignalP"/>
    </source>
</evidence>
<keyword evidence="1" id="KW-0732">Signal</keyword>